<organism evidence="1 2">
    <name type="scientific">Panagrolaimus sp. PS1159</name>
    <dbReference type="NCBI Taxonomy" id="55785"/>
    <lineage>
        <taxon>Eukaryota</taxon>
        <taxon>Metazoa</taxon>
        <taxon>Ecdysozoa</taxon>
        <taxon>Nematoda</taxon>
        <taxon>Chromadorea</taxon>
        <taxon>Rhabditida</taxon>
        <taxon>Tylenchina</taxon>
        <taxon>Panagrolaimomorpha</taxon>
        <taxon>Panagrolaimoidea</taxon>
        <taxon>Panagrolaimidae</taxon>
        <taxon>Panagrolaimus</taxon>
    </lineage>
</organism>
<name>A0AC35GFQ2_9BILA</name>
<dbReference type="WBParaSite" id="PS1159_v2.g4887.t1">
    <property type="protein sequence ID" value="PS1159_v2.g4887.t1"/>
    <property type="gene ID" value="PS1159_v2.g4887"/>
</dbReference>
<protein>
    <submittedName>
        <fullName evidence="2">Uncharacterized protein</fullName>
    </submittedName>
</protein>
<evidence type="ECO:0000313" key="1">
    <source>
        <dbReference type="Proteomes" id="UP000887580"/>
    </source>
</evidence>
<accession>A0AC35GFQ2</accession>
<dbReference type="Proteomes" id="UP000887580">
    <property type="component" value="Unplaced"/>
</dbReference>
<evidence type="ECO:0000313" key="2">
    <source>
        <dbReference type="WBParaSite" id="PS1159_v2.g4887.t1"/>
    </source>
</evidence>
<sequence length="86" mass="8996">MAILIFCIFFILSPQEAETSSFMKPQKCSGRKFTITVDDCQSSQPGGGCEYPPSPPGCDGDCLVACLPACGNNPSCMSGCTNKCGC</sequence>
<reference evidence="2" key="1">
    <citation type="submission" date="2022-11" db="UniProtKB">
        <authorList>
            <consortium name="WormBaseParasite"/>
        </authorList>
    </citation>
    <scope>IDENTIFICATION</scope>
</reference>
<proteinExistence type="predicted"/>